<organism evidence="2 3">
    <name type="scientific">Aspergillus lucknowensis</name>
    <dbReference type="NCBI Taxonomy" id="176173"/>
    <lineage>
        <taxon>Eukaryota</taxon>
        <taxon>Fungi</taxon>
        <taxon>Dikarya</taxon>
        <taxon>Ascomycota</taxon>
        <taxon>Pezizomycotina</taxon>
        <taxon>Eurotiomycetes</taxon>
        <taxon>Eurotiomycetidae</taxon>
        <taxon>Eurotiales</taxon>
        <taxon>Aspergillaceae</taxon>
        <taxon>Aspergillus</taxon>
        <taxon>Aspergillus subgen. Nidulantes</taxon>
    </lineage>
</organism>
<gene>
    <name evidence="2" type="ORF">BJX67DRAFT_187250</name>
</gene>
<name>A0ABR4LPM5_9EURO</name>
<dbReference type="GeneID" id="98140339"/>
<evidence type="ECO:0000313" key="3">
    <source>
        <dbReference type="Proteomes" id="UP001610432"/>
    </source>
</evidence>
<sequence>MPSPSQSPTPTSPTLHPPPFTTCTPQETSPLFTVLPPEIRHEIFSYALSSYEDPDPAHAYARETYWRRPGHSAPRRTDTALLRTCKQAYLETWFMPFALAEHTIYLTAVDRAPPLGPRGGRISVPALKTALSVIHRAHFHSTSMGTGTGTGTAQGTDDESKNEAEGENDDDDDEGMPIDIETGPVRIFAQLWILQPGSALSRVLSLEHFAPRLVTLTIRYTDFWHWEDNRPLFVHAEWVRMVVFPASVTTFVIEFESLERRREEVDIVAGQAVEKWVFRRRDGKTLKARGGDETTVQRWSGSSMFGGRRWVRDETRPGVLDYYVLSVPWRVSNDQEQRLVSPDIRVPDDFVQPPVPFQGGVSLTKLDMRMAGVTVDTPAQEAVDLVREARSHRSAMRARTRSIGRAWRMEGIMRGRGRGSDLI</sequence>
<dbReference type="EMBL" id="JBFXLQ010000033">
    <property type="protein sequence ID" value="KAL2865317.1"/>
    <property type="molecule type" value="Genomic_DNA"/>
</dbReference>
<evidence type="ECO:0000256" key="1">
    <source>
        <dbReference type="SAM" id="MobiDB-lite"/>
    </source>
</evidence>
<feature type="compositionally biased region" description="Pro residues" evidence="1">
    <location>
        <begin position="1"/>
        <end position="20"/>
    </location>
</feature>
<dbReference type="RefSeq" id="XP_070884296.1">
    <property type="nucleotide sequence ID" value="XM_071025267.1"/>
</dbReference>
<accession>A0ABR4LPM5</accession>
<feature type="region of interest" description="Disordered" evidence="1">
    <location>
        <begin position="141"/>
        <end position="177"/>
    </location>
</feature>
<reference evidence="2 3" key="1">
    <citation type="submission" date="2024-07" db="EMBL/GenBank/DDBJ databases">
        <title>Section-level genome sequencing and comparative genomics of Aspergillus sections Usti and Cavernicolus.</title>
        <authorList>
            <consortium name="Lawrence Berkeley National Laboratory"/>
            <person name="Nybo J.L."/>
            <person name="Vesth T.C."/>
            <person name="Theobald S."/>
            <person name="Frisvad J.C."/>
            <person name="Larsen T.O."/>
            <person name="Kjaerboelling I."/>
            <person name="Rothschild-Mancinelli K."/>
            <person name="Lyhne E.K."/>
            <person name="Kogle M.E."/>
            <person name="Barry K."/>
            <person name="Clum A."/>
            <person name="Na H."/>
            <person name="Ledsgaard L."/>
            <person name="Lin J."/>
            <person name="Lipzen A."/>
            <person name="Kuo A."/>
            <person name="Riley R."/>
            <person name="Mondo S."/>
            <person name="Labutti K."/>
            <person name="Haridas S."/>
            <person name="Pangalinan J."/>
            <person name="Salamov A.A."/>
            <person name="Simmons B.A."/>
            <person name="Magnuson J.K."/>
            <person name="Chen J."/>
            <person name="Drula E."/>
            <person name="Henrissat B."/>
            <person name="Wiebenga A."/>
            <person name="Lubbers R.J."/>
            <person name="Gomes A.C."/>
            <person name="Macurrencykelacurrency M.R."/>
            <person name="Stajich J."/>
            <person name="Grigoriev I.V."/>
            <person name="Mortensen U.H."/>
            <person name="De Vries R.P."/>
            <person name="Baker S.E."/>
            <person name="Andersen M.R."/>
        </authorList>
    </citation>
    <scope>NUCLEOTIDE SEQUENCE [LARGE SCALE GENOMIC DNA]</scope>
    <source>
        <strain evidence="2 3">CBS 449.75</strain>
    </source>
</reference>
<feature type="compositionally biased region" description="Acidic residues" evidence="1">
    <location>
        <begin position="165"/>
        <end position="176"/>
    </location>
</feature>
<proteinExistence type="predicted"/>
<evidence type="ECO:0000313" key="2">
    <source>
        <dbReference type="EMBL" id="KAL2865317.1"/>
    </source>
</evidence>
<comment type="caution">
    <text evidence="2">The sequence shown here is derived from an EMBL/GenBank/DDBJ whole genome shotgun (WGS) entry which is preliminary data.</text>
</comment>
<keyword evidence="3" id="KW-1185">Reference proteome</keyword>
<feature type="region of interest" description="Disordered" evidence="1">
    <location>
        <begin position="1"/>
        <end position="27"/>
    </location>
</feature>
<dbReference type="Proteomes" id="UP001610432">
    <property type="component" value="Unassembled WGS sequence"/>
</dbReference>
<protein>
    <submittedName>
        <fullName evidence="2">Uncharacterized protein</fullName>
    </submittedName>
</protein>